<dbReference type="GO" id="GO:0016787">
    <property type="term" value="F:hydrolase activity"/>
    <property type="evidence" value="ECO:0007669"/>
    <property type="project" value="UniProtKB-KW"/>
</dbReference>
<gene>
    <name evidence="1" type="ORF">NCTC11190_00063</name>
</gene>
<dbReference type="OrthoDB" id="9805103at2"/>
<accession>A0A379MQH9</accession>
<dbReference type="Pfam" id="PF13241">
    <property type="entry name" value="NAD_binding_7"/>
    <property type="match status" value="1"/>
</dbReference>
<evidence type="ECO:0000313" key="1">
    <source>
        <dbReference type="EMBL" id="SUE32882.1"/>
    </source>
</evidence>
<proteinExistence type="predicted"/>
<protein>
    <submittedName>
        <fullName evidence="1">S-adenosyl-L-homocysteine hydrolase</fullName>
    </submittedName>
</protein>
<evidence type="ECO:0000313" key="2">
    <source>
        <dbReference type="Proteomes" id="UP000255233"/>
    </source>
</evidence>
<dbReference type="Gene3D" id="3.40.50.720">
    <property type="entry name" value="NAD(P)-binding Rossmann-like Domain"/>
    <property type="match status" value="1"/>
</dbReference>
<dbReference type="EMBL" id="UGVL01000001">
    <property type="protein sequence ID" value="SUE32882.1"/>
    <property type="molecule type" value="Genomic_DNA"/>
</dbReference>
<organism evidence="1 2">
    <name type="scientific">Rikenella microfusus</name>
    <dbReference type="NCBI Taxonomy" id="28139"/>
    <lineage>
        <taxon>Bacteria</taxon>
        <taxon>Pseudomonadati</taxon>
        <taxon>Bacteroidota</taxon>
        <taxon>Bacteroidia</taxon>
        <taxon>Bacteroidales</taxon>
        <taxon>Rikenellaceae</taxon>
        <taxon>Rikenella</taxon>
    </lineage>
</organism>
<sequence>MTNLEQFIQSHYRPEEYPALADQAARWEREKPLAGLCVLDATPVFRNTVSKYIPLLKAGAKLTVGLAGGFPHDPAVAEFLLRNGIPTLRSEETSQERFDLILDCAAAFASLEPRIGYVELTRSGVPGYEGKRKPVFVADSGTIKRIETCLGTGESYFRAMASLGYGTWKGHTLVVFGSGKVGTGIVLYASRMGARVRVVTDPATVSPRIAAVTERVIDYRNRDAVIAALEDAYAVVTATGVPGALAGLGDVLERSGALLANMGVEDEFGTEVPEARVLGRKRPLNFLLEEPTHLKYIEATMALHNEGAVWLAGHPGTGGFCTPPPEIEERLLDLTRRFGTIGDEIGLIL</sequence>
<keyword evidence="1" id="KW-0378">Hydrolase</keyword>
<keyword evidence="2" id="KW-1185">Reference proteome</keyword>
<name>A0A379MQH9_9BACT</name>
<dbReference type="SUPFAM" id="SSF52283">
    <property type="entry name" value="Formate/glycerate dehydrogenase catalytic domain-like"/>
    <property type="match status" value="1"/>
</dbReference>
<dbReference type="RefSeq" id="WP_051214408.1">
    <property type="nucleotide sequence ID" value="NZ_UGVL01000001.1"/>
</dbReference>
<dbReference type="Proteomes" id="UP000255233">
    <property type="component" value="Unassembled WGS sequence"/>
</dbReference>
<dbReference type="InterPro" id="IPR036291">
    <property type="entry name" value="NAD(P)-bd_dom_sf"/>
</dbReference>
<dbReference type="SUPFAM" id="SSF51735">
    <property type="entry name" value="NAD(P)-binding Rossmann-fold domains"/>
    <property type="match status" value="1"/>
</dbReference>
<reference evidence="1 2" key="1">
    <citation type="submission" date="2018-06" db="EMBL/GenBank/DDBJ databases">
        <authorList>
            <consortium name="Pathogen Informatics"/>
            <person name="Doyle S."/>
        </authorList>
    </citation>
    <scope>NUCLEOTIDE SEQUENCE [LARGE SCALE GENOMIC DNA]</scope>
    <source>
        <strain evidence="1 2">NCTC11190</strain>
    </source>
</reference>
<dbReference type="AlphaFoldDB" id="A0A379MQH9"/>
<dbReference type="STRING" id="880526.GCA_000427365_01375"/>